<name>A0A1R3HZQ2_COCAP</name>
<evidence type="ECO:0000313" key="2">
    <source>
        <dbReference type="Proteomes" id="UP000188268"/>
    </source>
</evidence>
<proteinExistence type="predicted"/>
<organism evidence="1 2">
    <name type="scientific">Corchorus capsularis</name>
    <name type="common">Jute</name>
    <dbReference type="NCBI Taxonomy" id="210143"/>
    <lineage>
        <taxon>Eukaryota</taxon>
        <taxon>Viridiplantae</taxon>
        <taxon>Streptophyta</taxon>
        <taxon>Embryophyta</taxon>
        <taxon>Tracheophyta</taxon>
        <taxon>Spermatophyta</taxon>
        <taxon>Magnoliopsida</taxon>
        <taxon>eudicotyledons</taxon>
        <taxon>Gunneridae</taxon>
        <taxon>Pentapetalae</taxon>
        <taxon>rosids</taxon>
        <taxon>malvids</taxon>
        <taxon>Malvales</taxon>
        <taxon>Malvaceae</taxon>
        <taxon>Grewioideae</taxon>
        <taxon>Apeibeae</taxon>
        <taxon>Corchorus</taxon>
    </lineage>
</organism>
<accession>A0A1R3HZQ2</accession>
<gene>
    <name evidence="1" type="ORF">CCACVL1_16064</name>
</gene>
<sequence length="29" mass="3348">MALSDHLMAPLIKTRSWRHASYTFQSLSV</sequence>
<dbReference type="Gramene" id="OMO75731">
    <property type="protein sequence ID" value="OMO75731"/>
    <property type="gene ID" value="CCACVL1_16064"/>
</dbReference>
<reference evidence="1 2" key="1">
    <citation type="submission" date="2013-09" db="EMBL/GenBank/DDBJ databases">
        <title>Corchorus capsularis genome sequencing.</title>
        <authorList>
            <person name="Alam M."/>
            <person name="Haque M.S."/>
            <person name="Islam M.S."/>
            <person name="Emdad E.M."/>
            <person name="Islam M.M."/>
            <person name="Ahmed B."/>
            <person name="Halim A."/>
            <person name="Hossen Q.M.M."/>
            <person name="Hossain M.Z."/>
            <person name="Ahmed R."/>
            <person name="Khan M.M."/>
            <person name="Islam R."/>
            <person name="Rashid M.M."/>
            <person name="Khan S.A."/>
            <person name="Rahman M.S."/>
            <person name="Alam M."/>
        </authorList>
    </citation>
    <scope>NUCLEOTIDE SEQUENCE [LARGE SCALE GENOMIC DNA]</scope>
    <source>
        <strain evidence="2">cv. CVL-1</strain>
        <tissue evidence="1">Whole seedling</tissue>
    </source>
</reference>
<evidence type="ECO:0000313" key="1">
    <source>
        <dbReference type="EMBL" id="OMO75731.1"/>
    </source>
</evidence>
<comment type="caution">
    <text evidence="1">The sequence shown here is derived from an EMBL/GenBank/DDBJ whole genome shotgun (WGS) entry which is preliminary data.</text>
</comment>
<dbReference type="AlphaFoldDB" id="A0A1R3HZQ2"/>
<dbReference type="EMBL" id="AWWV01010984">
    <property type="protein sequence ID" value="OMO75731.1"/>
    <property type="molecule type" value="Genomic_DNA"/>
</dbReference>
<keyword evidence="2" id="KW-1185">Reference proteome</keyword>
<dbReference type="Proteomes" id="UP000188268">
    <property type="component" value="Unassembled WGS sequence"/>
</dbReference>
<protein>
    <submittedName>
        <fullName evidence="1">Uncharacterized protein</fullName>
    </submittedName>
</protein>